<dbReference type="Proteomes" id="UP000605986">
    <property type="component" value="Unassembled WGS sequence"/>
</dbReference>
<dbReference type="AlphaFoldDB" id="A0A8H4P0R8"/>
<comment type="caution">
    <text evidence="1">The sequence shown here is derived from an EMBL/GenBank/DDBJ whole genome shotgun (WGS) entry which is preliminary data.</text>
</comment>
<name>A0A8H4P0R8_9HYPO</name>
<dbReference type="EMBL" id="JAADJG010000212">
    <property type="protein sequence ID" value="KAF4451726.1"/>
    <property type="molecule type" value="Genomic_DNA"/>
</dbReference>
<sequence length="200" mass="23827">MAFDLRPDEPRLPRRGFAVAMRLFINETYERRIKACESWNENFPDTEDLRYRILARLDPEAAILEWDPDQNRRNDPSIIRIAAPSNWDQNFRAQEWEEDAILRRQNAIKFEYDLWLRDHIHAKEVEFETLRMEVIGMGLRMVFIKQVEGSDNEEISVVDMLEDQLDEFQRFKSRINYLLEDLRARVPEVDSTDSTTSEGS</sequence>
<accession>A0A8H4P0R8</accession>
<organism evidence="1 2">
    <name type="scientific">Fusarium austroafricanum</name>
    <dbReference type="NCBI Taxonomy" id="2364996"/>
    <lineage>
        <taxon>Eukaryota</taxon>
        <taxon>Fungi</taxon>
        <taxon>Dikarya</taxon>
        <taxon>Ascomycota</taxon>
        <taxon>Pezizomycotina</taxon>
        <taxon>Sordariomycetes</taxon>
        <taxon>Hypocreomycetidae</taxon>
        <taxon>Hypocreales</taxon>
        <taxon>Nectriaceae</taxon>
        <taxon>Fusarium</taxon>
        <taxon>Fusarium concolor species complex</taxon>
    </lineage>
</organism>
<gene>
    <name evidence="1" type="ORF">F53441_5405</name>
</gene>
<reference evidence="1" key="1">
    <citation type="submission" date="2020-01" db="EMBL/GenBank/DDBJ databases">
        <title>Identification and distribution of gene clusters putatively required for synthesis of sphingolipid metabolism inhibitors in phylogenetically diverse species of the filamentous fungus Fusarium.</title>
        <authorList>
            <person name="Kim H.-S."/>
            <person name="Busman M."/>
            <person name="Brown D.W."/>
            <person name="Divon H."/>
            <person name="Uhlig S."/>
            <person name="Proctor R.H."/>
        </authorList>
    </citation>
    <scope>NUCLEOTIDE SEQUENCE</scope>
    <source>
        <strain evidence="1">NRRL 53441</strain>
    </source>
</reference>
<evidence type="ECO:0000313" key="1">
    <source>
        <dbReference type="EMBL" id="KAF4451726.1"/>
    </source>
</evidence>
<evidence type="ECO:0000313" key="2">
    <source>
        <dbReference type="Proteomes" id="UP000605986"/>
    </source>
</evidence>
<protein>
    <submittedName>
        <fullName evidence="1">Uncharacterized protein</fullName>
    </submittedName>
</protein>
<keyword evidence="2" id="KW-1185">Reference proteome</keyword>
<proteinExistence type="predicted"/>